<protein>
    <recommendedName>
        <fullName evidence="4">AAA+ ATPase domain-containing protein</fullName>
    </recommendedName>
</protein>
<dbReference type="SUPFAM" id="SSF52540">
    <property type="entry name" value="P-loop containing nucleoside triphosphate hydrolases"/>
    <property type="match status" value="1"/>
</dbReference>
<dbReference type="PANTHER" id="PTHR43581">
    <property type="entry name" value="ATP/GTP PHOSPHATASE"/>
    <property type="match status" value="1"/>
</dbReference>
<dbReference type="GO" id="GO:0016887">
    <property type="term" value="F:ATP hydrolysis activity"/>
    <property type="evidence" value="ECO:0007669"/>
    <property type="project" value="InterPro"/>
</dbReference>
<name>A0A0D7F1P6_RHOPL</name>
<dbReference type="SMART" id="SM00382">
    <property type="entry name" value="AAA"/>
    <property type="match status" value="1"/>
</dbReference>
<evidence type="ECO:0000313" key="5">
    <source>
        <dbReference type="EMBL" id="KIZ46710.1"/>
    </source>
</evidence>
<accession>A0A0D7F1P6</accession>
<evidence type="ECO:0000256" key="3">
    <source>
        <dbReference type="ARBA" id="ARBA00024722"/>
    </source>
</evidence>
<sequence length="491" mass="54665">MERDIAGGRQCFLVTDNWDDYSYKTAFSLIYLDGDGTRHDIGAVKIMQRNMRHGYTQVEDGFAALGPEYASLGQSQEYYENLIAVDEEDRIAIFEALQDVVWNDDIFAAVQNETAFETSLLRSVSARELTKLRTIAHEQAMLTPFHFRYKFPESDDAVIEVQVTPDAVPPTNIHAIIGRNGVGKTTLLRSISTLLRVGRKRSLGRLTFITDDDELNGEEGFANLVTVAFSAFDEFDPAIPNDGTATGLQYAYIGLKKNVRLKSGRHEARNKTTADLRTDFVASTLKCLRSSRKPRWRSAMRILESDPLFAALRLERLADLPQDDFENTAVQLFDAASSGHKIVLLTMTRLVELVSERTLVLIDEPEAHLHPPLAASFVRALSGLLAQRNGVAILATHSPVIAQEVPSNCVSLFFRDGASIGIERPEVETFAENVGLLTREIFRVEFTASGYHALISDVVSRSNTVDQALATFEDHIGAEGRALVRALWEER</sequence>
<keyword evidence="2" id="KW-0067">ATP-binding</keyword>
<dbReference type="PANTHER" id="PTHR43581:SF2">
    <property type="entry name" value="EXCINUCLEASE ATPASE SUBUNIT"/>
    <property type="match status" value="1"/>
</dbReference>
<feature type="domain" description="AAA+ ATPase" evidence="4">
    <location>
        <begin position="170"/>
        <end position="418"/>
    </location>
</feature>
<dbReference type="InterPro" id="IPR003593">
    <property type="entry name" value="AAA+_ATPase"/>
</dbReference>
<dbReference type="InterPro" id="IPR051396">
    <property type="entry name" value="Bact_Antivir_Def_Nuclease"/>
</dbReference>
<dbReference type="PATRIC" id="fig|1076.23.peg.406"/>
<evidence type="ECO:0000259" key="4">
    <source>
        <dbReference type="SMART" id="SM00382"/>
    </source>
</evidence>
<dbReference type="Proteomes" id="UP000032515">
    <property type="component" value="Unassembled WGS sequence"/>
</dbReference>
<dbReference type="InterPro" id="IPR003959">
    <property type="entry name" value="ATPase_AAA_core"/>
</dbReference>
<comment type="function">
    <text evidence="3">Involved in beta-(1--&gt;2)glucan export. Transmembrane domains (TMD) form a pore in the inner membrane and the ATP-binding domain (NBD) is responsible for energy generation.</text>
</comment>
<dbReference type="GO" id="GO:0005524">
    <property type="term" value="F:ATP binding"/>
    <property type="evidence" value="ECO:0007669"/>
    <property type="project" value="UniProtKB-KW"/>
</dbReference>
<proteinExistence type="predicted"/>
<organism evidence="5 6">
    <name type="scientific">Rhodopseudomonas palustris</name>
    <dbReference type="NCBI Taxonomy" id="1076"/>
    <lineage>
        <taxon>Bacteria</taxon>
        <taxon>Pseudomonadati</taxon>
        <taxon>Pseudomonadota</taxon>
        <taxon>Alphaproteobacteria</taxon>
        <taxon>Hyphomicrobiales</taxon>
        <taxon>Nitrobacteraceae</taxon>
        <taxon>Rhodopseudomonas</taxon>
    </lineage>
</organism>
<comment type="caution">
    <text evidence="5">The sequence shown here is derived from an EMBL/GenBank/DDBJ whole genome shotgun (WGS) entry which is preliminary data.</text>
</comment>
<evidence type="ECO:0000256" key="1">
    <source>
        <dbReference type="ARBA" id="ARBA00022741"/>
    </source>
</evidence>
<gene>
    <name evidence="5" type="ORF">OO17_06255</name>
</gene>
<dbReference type="InterPro" id="IPR027417">
    <property type="entry name" value="P-loop_NTPase"/>
</dbReference>
<dbReference type="InterPro" id="IPR003439">
    <property type="entry name" value="ABC_transporter-like_ATP-bd"/>
</dbReference>
<dbReference type="Pfam" id="PF00005">
    <property type="entry name" value="ABC_tran"/>
    <property type="match status" value="1"/>
</dbReference>
<dbReference type="Gene3D" id="3.40.50.300">
    <property type="entry name" value="P-loop containing nucleotide triphosphate hydrolases"/>
    <property type="match status" value="1"/>
</dbReference>
<dbReference type="Pfam" id="PF13304">
    <property type="entry name" value="AAA_21"/>
    <property type="match status" value="1"/>
</dbReference>
<keyword evidence="1" id="KW-0547">Nucleotide-binding</keyword>
<dbReference type="AlphaFoldDB" id="A0A0D7F1P6"/>
<dbReference type="EMBL" id="JXXE01000120">
    <property type="protein sequence ID" value="KIZ46710.1"/>
    <property type="molecule type" value="Genomic_DNA"/>
</dbReference>
<evidence type="ECO:0000256" key="2">
    <source>
        <dbReference type="ARBA" id="ARBA00022840"/>
    </source>
</evidence>
<evidence type="ECO:0000313" key="6">
    <source>
        <dbReference type="Proteomes" id="UP000032515"/>
    </source>
</evidence>
<reference evidence="5 6" key="1">
    <citation type="submission" date="2014-11" db="EMBL/GenBank/DDBJ databases">
        <title>Genomics and ecophysiology of heterotrophic nitrogen fixing bacteria isolated from estuarine surface water.</title>
        <authorList>
            <person name="Bentzon-Tilia M."/>
            <person name="Severin I."/>
            <person name="Hansen L.H."/>
            <person name="Riemann L."/>
        </authorList>
    </citation>
    <scope>NUCLEOTIDE SEQUENCE [LARGE SCALE GENOMIC DNA]</scope>
    <source>
        <strain evidence="5 6">BAL398</strain>
    </source>
</reference>